<keyword evidence="2" id="KW-1185">Reference proteome</keyword>
<dbReference type="Proteomes" id="UP000281192">
    <property type="component" value="Chromosome"/>
</dbReference>
<sequence>MAEWHRVKWSRAEQAVDRSFLAKTASVGTADPKAAPPVFFGQLRDGGRSDLAVEFLAQAMPRLEAVVWAADVVQDMSAALPSEEADTLRTVFDWVAAPTETSRRAAMDAAQRCEISAPAWLAAMAAFYSGGSVAPPDCDPLHPPPDATGRFAAGAILMVCADLEDMEGAIDLCLMRGEGLATQGLSVRGGR</sequence>
<organism evidence="1 2">
    <name type="scientific">Caulobacter flavus</name>
    <dbReference type="NCBI Taxonomy" id="1679497"/>
    <lineage>
        <taxon>Bacteria</taxon>
        <taxon>Pseudomonadati</taxon>
        <taxon>Pseudomonadota</taxon>
        <taxon>Alphaproteobacteria</taxon>
        <taxon>Caulobacterales</taxon>
        <taxon>Caulobacteraceae</taxon>
        <taxon>Caulobacter</taxon>
    </lineage>
</organism>
<dbReference type="EMBL" id="CP026100">
    <property type="protein sequence ID" value="AYV45136.1"/>
    <property type="molecule type" value="Genomic_DNA"/>
</dbReference>
<evidence type="ECO:0000313" key="2">
    <source>
        <dbReference type="Proteomes" id="UP000281192"/>
    </source>
</evidence>
<accession>A0ABN5QDT3</accession>
<gene>
    <name evidence="1" type="ORF">C1707_02145</name>
</gene>
<name>A0ABN5QDT3_9CAUL</name>
<protein>
    <submittedName>
        <fullName evidence="1">Uncharacterized protein</fullName>
    </submittedName>
</protein>
<dbReference type="Pfam" id="PF22011">
    <property type="entry name" value="DUF6931"/>
    <property type="match status" value="1"/>
</dbReference>
<dbReference type="InterPro" id="IPR053855">
    <property type="entry name" value="DUF6931"/>
</dbReference>
<proteinExistence type="predicted"/>
<dbReference type="RefSeq" id="WP_101711742.1">
    <property type="nucleotide sequence ID" value="NZ_CP026100.1"/>
</dbReference>
<reference evidence="1 2" key="1">
    <citation type="submission" date="2018-01" db="EMBL/GenBank/DDBJ databases">
        <title>Complete genome sequence of Caulobacter flavus RHGG3.</title>
        <authorList>
            <person name="Yang E."/>
        </authorList>
    </citation>
    <scope>NUCLEOTIDE SEQUENCE [LARGE SCALE GENOMIC DNA]</scope>
    <source>
        <strain evidence="1 2">RHGG3</strain>
    </source>
</reference>
<evidence type="ECO:0000313" key="1">
    <source>
        <dbReference type="EMBL" id="AYV45136.1"/>
    </source>
</evidence>